<feature type="region of interest" description="Disordered" evidence="1">
    <location>
        <begin position="392"/>
        <end position="415"/>
    </location>
</feature>
<evidence type="ECO:0000313" key="4">
    <source>
        <dbReference type="Proteomes" id="UP000184267"/>
    </source>
</evidence>
<dbReference type="GO" id="GO:0004672">
    <property type="term" value="F:protein kinase activity"/>
    <property type="evidence" value="ECO:0007669"/>
    <property type="project" value="InterPro"/>
</dbReference>
<dbReference type="STRING" id="154538.A0A1M2W2L3"/>
<evidence type="ECO:0000256" key="1">
    <source>
        <dbReference type="SAM" id="MobiDB-lite"/>
    </source>
</evidence>
<gene>
    <name evidence="3" type="ORF">TRAPUB_9367</name>
</gene>
<organism evidence="3 4">
    <name type="scientific">Trametes pubescens</name>
    <name type="common">White-rot fungus</name>
    <dbReference type="NCBI Taxonomy" id="154538"/>
    <lineage>
        <taxon>Eukaryota</taxon>
        <taxon>Fungi</taxon>
        <taxon>Dikarya</taxon>
        <taxon>Basidiomycota</taxon>
        <taxon>Agaricomycotina</taxon>
        <taxon>Agaricomycetes</taxon>
        <taxon>Polyporales</taxon>
        <taxon>Polyporaceae</taxon>
        <taxon>Trametes</taxon>
    </lineage>
</organism>
<sequence>MQKHAVGIAVAAACLTVVVHAYVERRNALRDSGDSCRNRLIRQKLPRDLEAWRLLEVGEGGDADLWGVLHDFFGERGFTFWTSIRNSYMGLSSDVDVASSGFGYAPLTRGVGPKSPHEKLYRFSYPHPSCQAAQTADGRMVIIRVLAIGESGREHVDILKDLARGPFSLVTYNHAIPLLELLHFEDITFGVFPKIGGDLRDTYGFWAENSVGDILDMLLQCLEMLGYIHNRHIAHRDAFKDNFLVQWHPETMRARTAPISRPRVYLNDFETAVRFPLDMPAEDCVCVGLPVGPSFSDRYCRPVPPEVQTGKPYDPFKLDVWQFSTSFADFKCHIPEVDGVLERMRDPDPTLRPPAWVAMNRISDFLQATPPQALYYPPEVVRDWLDDPVPADAPVTPIPEDAPFAPIPADAPPAL</sequence>
<keyword evidence="4" id="KW-1185">Reference proteome</keyword>
<feature type="domain" description="Protein kinase" evidence="2">
    <location>
        <begin position="91"/>
        <end position="415"/>
    </location>
</feature>
<evidence type="ECO:0000259" key="2">
    <source>
        <dbReference type="PROSITE" id="PS50011"/>
    </source>
</evidence>
<evidence type="ECO:0000313" key="3">
    <source>
        <dbReference type="EMBL" id="OJT14091.1"/>
    </source>
</evidence>
<comment type="caution">
    <text evidence="3">The sequence shown here is derived from an EMBL/GenBank/DDBJ whole genome shotgun (WGS) entry which is preliminary data.</text>
</comment>
<dbReference type="Gene3D" id="1.10.510.10">
    <property type="entry name" value="Transferase(Phosphotransferase) domain 1"/>
    <property type="match status" value="1"/>
</dbReference>
<accession>A0A1M2W2L3</accession>
<name>A0A1M2W2L3_TRAPU</name>
<dbReference type="AlphaFoldDB" id="A0A1M2W2L3"/>
<feature type="compositionally biased region" description="Pro residues" evidence="1">
    <location>
        <begin position="405"/>
        <end position="415"/>
    </location>
</feature>
<dbReference type="InterPro" id="IPR000719">
    <property type="entry name" value="Prot_kinase_dom"/>
</dbReference>
<proteinExistence type="predicted"/>
<protein>
    <recommendedName>
        <fullName evidence="2">Protein kinase domain-containing protein</fullName>
    </recommendedName>
</protein>
<dbReference type="OrthoDB" id="2985259at2759"/>
<dbReference type="SUPFAM" id="SSF56112">
    <property type="entry name" value="Protein kinase-like (PK-like)"/>
    <property type="match status" value="1"/>
</dbReference>
<dbReference type="GO" id="GO:0005524">
    <property type="term" value="F:ATP binding"/>
    <property type="evidence" value="ECO:0007669"/>
    <property type="project" value="InterPro"/>
</dbReference>
<dbReference type="EMBL" id="MNAD01000324">
    <property type="protein sequence ID" value="OJT14091.1"/>
    <property type="molecule type" value="Genomic_DNA"/>
</dbReference>
<dbReference type="Proteomes" id="UP000184267">
    <property type="component" value="Unassembled WGS sequence"/>
</dbReference>
<dbReference type="InterPro" id="IPR011009">
    <property type="entry name" value="Kinase-like_dom_sf"/>
</dbReference>
<feature type="compositionally biased region" description="Low complexity" evidence="1">
    <location>
        <begin position="392"/>
        <end position="404"/>
    </location>
</feature>
<dbReference type="PROSITE" id="PS50011">
    <property type="entry name" value="PROTEIN_KINASE_DOM"/>
    <property type="match status" value="1"/>
</dbReference>
<reference evidence="3 4" key="1">
    <citation type="submission" date="2016-10" db="EMBL/GenBank/DDBJ databases">
        <title>Genome sequence of the basidiomycete white-rot fungus Trametes pubescens.</title>
        <authorList>
            <person name="Makela M.R."/>
            <person name="Granchi Z."/>
            <person name="Peng M."/>
            <person name="De Vries R.P."/>
            <person name="Grigoriev I."/>
            <person name="Riley R."/>
            <person name="Hilden K."/>
        </authorList>
    </citation>
    <scope>NUCLEOTIDE SEQUENCE [LARGE SCALE GENOMIC DNA]</scope>
    <source>
        <strain evidence="3 4">FBCC735</strain>
    </source>
</reference>
<dbReference type="OMA" id="CHIPEVD"/>